<dbReference type="InterPro" id="IPR012340">
    <property type="entry name" value="NA-bd_OB-fold"/>
</dbReference>
<dbReference type="AlphaFoldDB" id="A0A6I3KIB5"/>
<comment type="caution">
    <text evidence="3">The sequence shown here is derived from an EMBL/GenBank/DDBJ whole genome shotgun (WGS) entry which is preliminary data.</text>
</comment>
<reference evidence="3 4" key="1">
    <citation type="submission" date="2019-11" db="EMBL/GenBank/DDBJ databases">
        <title>Identification of a novel strain.</title>
        <authorList>
            <person name="Xu Q."/>
            <person name="Wang G."/>
        </authorList>
    </citation>
    <scope>NUCLEOTIDE SEQUENCE [LARGE SCALE GENOMIC DNA]</scope>
    <source>
        <strain evidence="4">xq</strain>
    </source>
</reference>
<dbReference type="InterPro" id="IPR002810">
    <property type="entry name" value="NfeD-like_C"/>
</dbReference>
<evidence type="ECO:0000313" key="3">
    <source>
        <dbReference type="EMBL" id="MTD94198.1"/>
    </source>
</evidence>
<protein>
    <submittedName>
        <fullName evidence="3">NfeD family protein</fullName>
    </submittedName>
</protein>
<keyword evidence="1" id="KW-0812">Transmembrane</keyword>
<organism evidence="3 4">
    <name type="scientific">Hyphomicrobium album</name>
    <dbReference type="NCBI Taxonomy" id="2665159"/>
    <lineage>
        <taxon>Bacteria</taxon>
        <taxon>Pseudomonadati</taxon>
        <taxon>Pseudomonadota</taxon>
        <taxon>Alphaproteobacteria</taxon>
        <taxon>Hyphomicrobiales</taxon>
        <taxon>Hyphomicrobiaceae</taxon>
        <taxon>Hyphomicrobium</taxon>
    </lineage>
</organism>
<dbReference type="Gene3D" id="2.40.50.140">
    <property type="entry name" value="Nucleic acid-binding proteins"/>
    <property type="match status" value="1"/>
</dbReference>
<dbReference type="EMBL" id="WMBQ01000001">
    <property type="protein sequence ID" value="MTD94198.1"/>
    <property type="molecule type" value="Genomic_DNA"/>
</dbReference>
<feature type="transmembrane region" description="Helical" evidence="1">
    <location>
        <begin position="12"/>
        <end position="38"/>
    </location>
</feature>
<name>A0A6I3KIB5_9HYPH</name>
<keyword evidence="4" id="KW-1185">Reference proteome</keyword>
<gene>
    <name evidence="3" type="ORF">GIW81_07590</name>
</gene>
<evidence type="ECO:0000256" key="1">
    <source>
        <dbReference type="SAM" id="Phobius"/>
    </source>
</evidence>
<evidence type="ECO:0000259" key="2">
    <source>
        <dbReference type="Pfam" id="PF01957"/>
    </source>
</evidence>
<feature type="transmembrane region" description="Helical" evidence="1">
    <location>
        <begin position="44"/>
        <end position="63"/>
    </location>
</feature>
<proteinExistence type="predicted"/>
<keyword evidence="1" id="KW-0472">Membrane</keyword>
<sequence>MPSTEPDRRPSAIIWLLAVMSLLLPIAGVAAAVYGIYLTANGNMLGWVWLLLGVVLLVADLVIDQKWYGWIRSSEPDLNRRGAQLVGQVVVVVDAIPREGRGSVKVADTVWPAEGVEAPVGARVRISGCKDTVLRVGPA</sequence>
<dbReference type="Proteomes" id="UP000440694">
    <property type="component" value="Unassembled WGS sequence"/>
</dbReference>
<dbReference type="Pfam" id="PF01957">
    <property type="entry name" value="NfeD"/>
    <property type="match status" value="1"/>
</dbReference>
<keyword evidence="1" id="KW-1133">Transmembrane helix</keyword>
<feature type="domain" description="NfeD-like C-terminal" evidence="2">
    <location>
        <begin position="83"/>
        <end position="138"/>
    </location>
</feature>
<evidence type="ECO:0000313" key="4">
    <source>
        <dbReference type="Proteomes" id="UP000440694"/>
    </source>
</evidence>
<accession>A0A6I3KIB5</accession>